<feature type="signal peptide" evidence="2">
    <location>
        <begin position="1"/>
        <end position="20"/>
    </location>
</feature>
<evidence type="ECO:0008006" key="5">
    <source>
        <dbReference type="Google" id="ProtNLM"/>
    </source>
</evidence>
<dbReference type="EMBL" id="FOXF01000034">
    <property type="protein sequence ID" value="SFP53826.1"/>
    <property type="molecule type" value="Genomic_DNA"/>
</dbReference>
<keyword evidence="4" id="KW-1185">Reference proteome</keyword>
<gene>
    <name evidence="3" type="ORF">SAMN02910344_01661</name>
</gene>
<evidence type="ECO:0000256" key="2">
    <source>
        <dbReference type="SAM" id="SignalP"/>
    </source>
</evidence>
<evidence type="ECO:0000256" key="1">
    <source>
        <dbReference type="SAM" id="MobiDB-lite"/>
    </source>
</evidence>
<evidence type="ECO:0000313" key="4">
    <source>
        <dbReference type="Proteomes" id="UP000243745"/>
    </source>
</evidence>
<feature type="region of interest" description="Disordered" evidence="1">
    <location>
        <begin position="207"/>
        <end position="257"/>
    </location>
</feature>
<dbReference type="Gene3D" id="3.40.50.10610">
    <property type="entry name" value="ABC-type transport auxiliary lipoprotein component"/>
    <property type="match status" value="1"/>
</dbReference>
<dbReference type="Pfam" id="PF05643">
    <property type="entry name" value="GNA1162-like"/>
    <property type="match status" value="1"/>
</dbReference>
<reference evidence="3 4" key="1">
    <citation type="submission" date="2016-10" db="EMBL/GenBank/DDBJ databases">
        <authorList>
            <person name="Varghese N."/>
            <person name="Submissions S."/>
        </authorList>
    </citation>
    <scope>NUCLEOTIDE SEQUENCE [LARGE SCALE GENOMIC DNA]</scope>
    <source>
        <strain evidence="3 4">DSM 1361</strain>
    </source>
</reference>
<dbReference type="Proteomes" id="UP000243745">
    <property type="component" value="Unassembled WGS sequence"/>
</dbReference>
<evidence type="ECO:0000313" key="3">
    <source>
        <dbReference type="EMBL" id="SFP53826.1"/>
    </source>
</evidence>
<accession>A0A662ZJT1</accession>
<sequence>MKLASLIAGTILCTGLFGCAAQQPNMDYSAFMESNPHSIVVLMPTSVSTDINAAPAVLASAVLPLAEAGYYVFPVTMVNDTFRYNGLTEAEEIRNVPVRRLKEVFGADAVMYLTVNDYQTHYMVLDSYTQVSVNAVLRDTSNGRVLWEGTATTNNKSGGTGNILGDLVAGLVKKIVNEATSQGFEIAKSNSYTLFSTDENVQRNPLLNGPYSKEYRKDDILDDLPPAGTGIVPGSSTENSPAENTAVSATENTSAVR</sequence>
<keyword evidence="2" id="KW-0732">Signal</keyword>
<dbReference type="RefSeq" id="WP_218140344.1">
    <property type="nucleotide sequence ID" value="NZ_FOXF01000034.1"/>
</dbReference>
<dbReference type="PROSITE" id="PS51257">
    <property type="entry name" value="PROKAR_LIPOPROTEIN"/>
    <property type="match status" value="1"/>
</dbReference>
<proteinExistence type="predicted"/>
<dbReference type="AlphaFoldDB" id="A0A662ZJT1"/>
<organism evidence="3 4">
    <name type="scientific">Ruminobacter amylophilus</name>
    <dbReference type="NCBI Taxonomy" id="867"/>
    <lineage>
        <taxon>Bacteria</taxon>
        <taxon>Pseudomonadati</taxon>
        <taxon>Pseudomonadota</taxon>
        <taxon>Gammaproteobacteria</taxon>
        <taxon>Aeromonadales</taxon>
        <taxon>Succinivibrionaceae</taxon>
        <taxon>Ruminobacter</taxon>
    </lineage>
</organism>
<feature type="chain" id="PRO_5024917587" description="Lipoprotein" evidence="2">
    <location>
        <begin position="21"/>
        <end position="257"/>
    </location>
</feature>
<dbReference type="InterPro" id="IPR008517">
    <property type="entry name" value="GNA1162-like"/>
</dbReference>
<feature type="compositionally biased region" description="Polar residues" evidence="1">
    <location>
        <begin position="234"/>
        <end position="257"/>
    </location>
</feature>
<protein>
    <recommendedName>
        <fullName evidence="5">Lipoprotein</fullName>
    </recommendedName>
</protein>
<name>A0A662ZJT1_9GAMM</name>